<dbReference type="InterPro" id="IPR009057">
    <property type="entry name" value="Homeodomain-like_sf"/>
</dbReference>
<protein>
    <submittedName>
        <fullName evidence="6">TetR/AcrR family transcriptional regulator</fullName>
    </submittedName>
</protein>
<dbReference type="PROSITE" id="PS01081">
    <property type="entry name" value="HTH_TETR_1"/>
    <property type="match status" value="1"/>
</dbReference>
<dbReference type="PROSITE" id="PS50977">
    <property type="entry name" value="HTH_TETR_2"/>
    <property type="match status" value="1"/>
</dbReference>
<dbReference type="Pfam" id="PF00440">
    <property type="entry name" value="TetR_N"/>
    <property type="match status" value="1"/>
</dbReference>
<evidence type="ECO:0000313" key="6">
    <source>
        <dbReference type="EMBL" id="WAS96232.1"/>
    </source>
</evidence>
<feature type="domain" description="HTH tetR-type" evidence="5">
    <location>
        <begin position="9"/>
        <end position="69"/>
    </location>
</feature>
<keyword evidence="7" id="KW-1185">Reference proteome</keyword>
<feature type="DNA-binding region" description="H-T-H motif" evidence="4">
    <location>
        <begin position="32"/>
        <end position="51"/>
    </location>
</feature>
<evidence type="ECO:0000256" key="1">
    <source>
        <dbReference type="ARBA" id="ARBA00023015"/>
    </source>
</evidence>
<reference evidence="6" key="1">
    <citation type="submission" date="2022-11" db="EMBL/GenBank/DDBJ databases">
        <title>Minimal conservation of predation-associated metabolite biosynthetic gene clusters underscores biosynthetic potential of Myxococcota including descriptions for ten novel species: Archangium lansinium sp. nov., Myxococcus landrumus sp. nov., Nannocystis bai.</title>
        <authorList>
            <person name="Ahearne A."/>
            <person name="Stevens C."/>
            <person name="Dowd S."/>
        </authorList>
    </citation>
    <scope>NUCLEOTIDE SEQUENCE</scope>
    <source>
        <strain evidence="6">Fl3</strain>
    </source>
</reference>
<dbReference type="Gene3D" id="1.10.357.10">
    <property type="entry name" value="Tetracycline Repressor, domain 2"/>
    <property type="match status" value="1"/>
</dbReference>
<evidence type="ECO:0000259" key="5">
    <source>
        <dbReference type="PROSITE" id="PS50977"/>
    </source>
</evidence>
<evidence type="ECO:0000256" key="3">
    <source>
        <dbReference type="ARBA" id="ARBA00023163"/>
    </source>
</evidence>
<dbReference type="PANTHER" id="PTHR47506:SF7">
    <property type="entry name" value="TRANSCRIPTIONAL REGULATORY PROTEIN"/>
    <property type="match status" value="1"/>
</dbReference>
<dbReference type="SUPFAM" id="SSF46689">
    <property type="entry name" value="Homeodomain-like"/>
    <property type="match status" value="1"/>
</dbReference>
<dbReference type="PANTHER" id="PTHR47506">
    <property type="entry name" value="TRANSCRIPTIONAL REGULATORY PROTEIN"/>
    <property type="match status" value="1"/>
</dbReference>
<proteinExistence type="predicted"/>
<dbReference type="PRINTS" id="PR00455">
    <property type="entry name" value="HTHTETR"/>
</dbReference>
<dbReference type="InterPro" id="IPR023772">
    <property type="entry name" value="DNA-bd_HTH_TetR-type_CS"/>
</dbReference>
<organism evidence="6 7">
    <name type="scientific">Nannocystis punicea</name>
    <dbReference type="NCBI Taxonomy" id="2995304"/>
    <lineage>
        <taxon>Bacteria</taxon>
        <taxon>Pseudomonadati</taxon>
        <taxon>Myxococcota</taxon>
        <taxon>Polyangia</taxon>
        <taxon>Nannocystales</taxon>
        <taxon>Nannocystaceae</taxon>
        <taxon>Nannocystis</taxon>
    </lineage>
</organism>
<dbReference type="Proteomes" id="UP001164459">
    <property type="component" value="Chromosome"/>
</dbReference>
<gene>
    <name evidence="6" type="ORF">O0S08_08715</name>
</gene>
<name>A0ABY7HAF4_9BACT</name>
<evidence type="ECO:0000256" key="2">
    <source>
        <dbReference type="ARBA" id="ARBA00023125"/>
    </source>
</evidence>
<keyword evidence="3" id="KW-0804">Transcription</keyword>
<dbReference type="InterPro" id="IPR036271">
    <property type="entry name" value="Tet_transcr_reg_TetR-rel_C_sf"/>
</dbReference>
<keyword evidence="2 4" id="KW-0238">DNA-binding</keyword>
<dbReference type="RefSeq" id="WP_269038573.1">
    <property type="nucleotide sequence ID" value="NZ_CP114040.1"/>
</dbReference>
<evidence type="ECO:0000313" key="7">
    <source>
        <dbReference type="Proteomes" id="UP001164459"/>
    </source>
</evidence>
<dbReference type="EMBL" id="CP114040">
    <property type="protein sequence ID" value="WAS96232.1"/>
    <property type="molecule type" value="Genomic_DNA"/>
</dbReference>
<dbReference type="SUPFAM" id="SSF48498">
    <property type="entry name" value="Tetracyclin repressor-like, C-terminal domain"/>
    <property type="match status" value="1"/>
</dbReference>
<keyword evidence="1" id="KW-0805">Transcription regulation</keyword>
<accession>A0ABY7HAF4</accession>
<dbReference type="Gene3D" id="1.10.10.60">
    <property type="entry name" value="Homeodomain-like"/>
    <property type="match status" value="1"/>
</dbReference>
<evidence type="ECO:0000256" key="4">
    <source>
        <dbReference type="PROSITE-ProRule" id="PRU00335"/>
    </source>
</evidence>
<sequence length="195" mass="21761">MPYTAEHKARTRERIVMAARELFNRHGFESVSIDQIMARAKLTRGGFYNHFPSKAALYAEAVQSFTDQNPFALRLARWKRPLPEPRKLARMLVESYLSDEVLDDADLHCPLYALPSDVVRAGPEPQAAYTAVLRSMSAILRNALPDDVPDAEARVHLIVTLCVGSMIIARTTHDPALGRSIRNVARKQALALLAT</sequence>
<dbReference type="InterPro" id="IPR001647">
    <property type="entry name" value="HTH_TetR"/>
</dbReference>